<dbReference type="Pfam" id="PF11715">
    <property type="entry name" value="Beta-prop_Nup120_160"/>
    <property type="match status" value="2"/>
</dbReference>
<accession>A0A6G1SJ61</accession>
<feature type="domain" description="Nucleoporin Nup120/160 beta-propeller" evidence="4">
    <location>
        <begin position="442"/>
        <end position="495"/>
    </location>
</feature>
<feature type="domain" description="NUP160 middle TPR" evidence="7">
    <location>
        <begin position="776"/>
        <end position="1061"/>
    </location>
</feature>
<dbReference type="GO" id="GO:0017056">
    <property type="term" value="F:structural constituent of nuclear pore"/>
    <property type="evidence" value="ECO:0007669"/>
    <property type="project" value="TreeGrafter"/>
</dbReference>
<evidence type="ECO:0000256" key="3">
    <source>
        <dbReference type="ARBA" id="ARBA00023242"/>
    </source>
</evidence>
<organism evidence="8">
    <name type="scientific">Aceria tosichella</name>
    <name type="common">wheat curl mite</name>
    <dbReference type="NCBI Taxonomy" id="561515"/>
    <lineage>
        <taxon>Eukaryota</taxon>
        <taxon>Metazoa</taxon>
        <taxon>Ecdysozoa</taxon>
        <taxon>Arthropoda</taxon>
        <taxon>Chelicerata</taxon>
        <taxon>Arachnida</taxon>
        <taxon>Acari</taxon>
        <taxon>Acariformes</taxon>
        <taxon>Trombidiformes</taxon>
        <taxon>Prostigmata</taxon>
        <taxon>Eupodina</taxon>
        <taxon>Eriophyoidea</taxon>
        <taxon>Eriophyidae</taxon>
        <taxon>Eriophyinae</taxon>
        <taxon>Aceriini</taxon>
        <taxon>Aceria</taxon>
    </lineage>
</organism>
<evidence type="ECO:0000256" key="2">
    <source>
        <dbReference type="ARBA" id="ARBA00022448"/>
    </source>
</evidence>
<evidence type="ECO:0000259" key="5">
    <source>
        <dbReference type="Pfam" id="PF23345"/>
    </source>
</evidence>
<dbReference type="Pfam" id="PF23345">
    <property type="entry name" value="NUP160_helical"/>
    <property type="match status" value="1"/>
</dbReference>
<name>A0A6G1SJ61_9ACAR</name>
<feature type="domain" description="Nucleoporin Nup120/160 beta-propeller" evidence="4">
    <location>
        <begin position="63"/>
        <end position="417"/>
    </location>
</feature>
<evidence type="ECO:0000259" key="7">
    <source>
        <dbReference type="Pfam" id="PF23354"/>
    </source>
</evidence>
<evidence type="ECO:0000313" key="8">
    <source>
        <dbReference type="EMBL" id="MDE50207.1"/>
    </source>
</evidence>
<dbReference type="PANTHER" id="PTHR21286">
    <property type="entry name" value="NUCLEAR PORE COMPLEX PROTEIN NUP160"/>
    <property type="match status" value="1"/>
</dbReference>
<dbReference type="Pfam" id="PF23354">
    <property type="entry name" value="TPR_NUP160_120_M"/>
    <property type="match status" value="1"/>
</dbReference>
<comment type="subcellular location">
    <subcellularLocation>
        <location evidence="1">Nucleus</location>
    </subcellularLocation>
</comment>
<sequence length="1390" mass="158821">MEPNHSSGFVEIASPQLLDDRWREFTFDLASGQNVLQDIVMPETGSGHVYRDAKRIGSATHNRFIYWRTINDIIELVEISTEVHLEDNQVRVRFVNSPIINNVHVIEFSDSIVLIIATTSSVHRLYLPHPKTTNRSVLADLTSDVLFNTSNYYIIAQHGSASTQYPISASSWFDKSLIKCALSFPDSSLLIVQFGHLSHQITTSEIKQTGIIGRLWSKMPNLWAKSPNECDNAVFSSAPFHSADDVLLFTLCRDCRIRVFSINTSECICSYNMIPQASFHQSFAGQANATCEVPMLKIFGSQVIVYLSEEFILLEYSYIDGAHELRESLKVPAPSWEHIIDFALTHDKIWALGSSETESTLYHMDLEGLVPDANNSMVTLVENDWFTVGASDEPARSLVVEIFWSNRFSTETVRKALIGLAGPQIPNMNNMFEIEEFASTRIFDGDQDKQWAKFYNYCLQNHQKANKNIGLVAAEDGSVVSVIKRSNPSFVCPWSLAIEEDAVHRGIPVPNNFLDIMKDLNRISANFDESLTATFEHKLFEEPAQIMTTIEEIAKKLNFKNWLKTTSDDDNLIPAIEYLCDCLDLTEKSREFNDKILKEFSTQMRSEHNPMSSNSGIMITYELFKLFVRSRMVLARDILVYICILDRLSNTDDIETTKCEHIYSSGNLKRLLDCLRSYGILVWIAEAPIKNNTHQICSDVIDFIARYFEYFKSSREISMSTATERILHQNLLMSFLVAGGINYSYLMSEMTSHEEQTLSNSYYATNITQNLCKLLWPKSKHLSVAEFMFTEQLDEHLAKYLDLTQDWLDDCEDDRHFIRAANCMLQNRAIHGVGIFNRLWMRIQPGNILGRFLGLDQQDAVMSSDQITLNQDLIYQYYEKLIQLFQIHNNRQCLVMLINHCMSLIDEKSDCDQQNRINCLRAKLFQFHLELEDSDEAYHTMVLTTEDSLRINCLRKFIVSHCEKEQWLNLLSYPFIGIKNDFIDILNQKAESLDLSKLNNDGFYKTSYYDLLFASHVSDDNYRSAAEIMYNYAQRLAQEVPGITSIRKQADCLLIALNTLRCVEERDKYLEFRSAPQKEKIRISILKRSHDFESDDKAAAKADGMNDAPRPCTRVGCQEIEQKYELTRARLRLLEKDQTGNAIALSPLTPEEIVGQLVASGMFPTAMDLSLLFGTSMEPILEGLTAKYILIMRLSTVDITVHQDIERGLTDSFTSSYSTIDTYNYVANSTSPLVDRLWRLIYHYLVTYDGVSHTYHTSEFVDSFASSTVLMRVVATKLLSAGYSVPASLRRLYLMRNTAELLKLLMKYDQLIDAAELATEMIDRTLEPANCLALSSPYGSAKPRPLYLPTHLILLLISNLNEDATDMERIKAANSLVDRLNRFRNFVKSN</sequence>
<dbReference type="InterPro" id="IPR059141">
    <property type="entry name" value="Beta-prop_Nup120_160"/>
</dbReference>
<dbReference type="InterPro" id="IPR056547">
    <property type="entry name" value="NUP160_helical"/>
</dbReference>
<evidence type="ECO:0000259" key="6">
    <source>
        <dbReference type="Pfam" id="PF23347"/>
    </source>
</evidence>
<evidence type="ECO:0000256" key="1">
    <source>
        <dbReference type="ARBA" id="ARBA00004123"/>
    </source>
</evidence>
<feature type="domain" description="NUP160 helical" evidence="5">
    <location>
        <begin position="512"/>
        <end position="696"/>
    </location>
</feature>
<proteinExistence type="predicted"/>
<dbReference type="EMBL" id="GGYP01005436">
    <property type="protein sequence ID" value="MDE50207.1"/>
    <property type="molecule type" value="Transcribed_RNA"/>
</dbReference>
<dbReference type="InterPro" id="IPR056535">
    <property type="entry name" value="TPR_NUP160_M"/>
</dbReference>
<feature type="domain" description="NUP160 C-terminal TPR" evidence="6">
    <location>
        <begin position="1119"/>
        <end position="1388"/>
    </location>
</feature>
<keyword evidence="2" id="KW-0813">Transport</keyword>
<dbReference type="InterPro" id="IPR021717">
    <property type="entry name" value="Nucleoporin_Nup160"/>
</dbReference>
<dbReference type="InterPro" id="IPR056536">
    <property type="entry name" value="TPR_NUP160_C"/>
</dbReference>
<dbReference type="GO" id="GO:0005643">
    <property type="term" value="C:nuclear pore"/>
    <property type="evidence" value="ECO:0007669"/>
    <property type="project" value="UniProtKB-ARBA"/>
</dbReference>
<keyword evidence="3" id="KW-0539">Nucleus</keyword>
<reference evidence="8" key="1">
    <citation type="submission" date="2018-10" db="EMBL/GenBank/DDBJ databases">
        <title>Transcriptome assembly of Aceria tosichella (Wheat curl mite) Type 2.</title>
        <authorList>
            <person name="Scully E.D."/>
            <person name="Geib S.M."/>
            <person name="Palmer N.A."/>
            <person name="Gupta A.K."/>
            <person name="Sarath G."/>
            <person name="Tatineni S."/>
        </authorList>
    </citation>
    <scope>NUCLEOTIDE SEQUENCE</scope>
    <source>
        <strain evidence="8">LincolnNE</strain>
    </source>
</reference>
<protein>
    <submittedName>
        <fullName evidence="8">Nuclear pore complex protein Nup160</fullName>
    </submittedName>
</protein>
<dbReference type="PANTHER" id="PTHR21286:SF0">
    <property type="entry name" value="NUCLEAR PORE COMPLEX PROTEIN NUP160"/>
    <property type="match status" value="1"/>
</dbReference>
<gene>
    <name evidence="8" type="primary">NUP160</name>
    <name evidence="8" type="ORF">g.10583</name>
</gene>
<evidence type="ECO:0000259" key="4">
    <source>
        <dbReference type="Pfam" id="PF11715"/>
    </source>
</evidence>
<dbReference type="Pfam" id="PF23347">
    <property type="entry name" value="TPR_Nup160_C"/>
    <property type="match status" value="1"/>
</dbReference>